<dbReference type="SUPFAM" id="SSF63829">
    <property type="entry name" value="Calcium-dependent phosphotriesterase"/>
    <property type="match status" value="1"/>
</dbReference>
<dbReference type="EMBL" id="JACHIW010000002">
    <property type="protein sequence ID" value="MBB5159111.1"/>
    <property type="molecule type" value="Genomic_DNA"/>
</dbReference>
<sequence>MTDKLSRPTGLAVDASAGIAYVCTSGSLTKVTLTNGATATVATGLGDPHTVVLDGQGHAYTPDIGGRTGKVDLSTGKSETFGPEEASYAFGIAMAPAKDSVYVLHRSSGPLFQLDTTGKLVKKFDLPSGDYHSVAIDHANAYVVRDFQAILRVDLGTGKNTSLADGFSTLYDLALDGHESLYVPDYDTGILWRVNLTSGEKEQVTTGFQGCHGMGSDGKNAYVTRQSQGKLLRVSNVLSPVRPPTITTPKENDQVPADQVIKGTVPDADKVTLTDGATDLGAAELKGTDWTLKPKSTWAFGKHEVSAVAHKATEQSLPTAVHFTVADHNLKTDQKLNNHWQQNGKYIYSYDLTIHAEKDRVYEWTVSFDARRGAVLDPAWVKEFWAKVDKDGSDGRVVLSNVDEKHTIDPDTPLTIRVRMLCPSEDAIYNQLDNLVTHQTK</sequence>
<proteinExistence type="predicted"/>
<evidence type="ECO:0000313" key="2">
    <source>
        <dbReference type="Proteomes" id="UP000584374"/>
    </source>
</evidence>
<dbReference type="Gene3D" id="2.120.10.30">
    <property type="entry name" value="TolB, C-terminal domain"/>
    <property type="match status" value="1"/>
</dbReference>
<dbReference type="InterPro" id="IPR011042">
    <property type="entry name" value="6-blade_b-propeller_TolB-like"/>
</dbReference>
<dbReference type="AlphaFoldDB" id="A0A840QG88"/>
<name>A0A840QG88_9PSEU</name>
<accession>A0A840QG88</accession>
<dbReference type="GO" id="GO:0016829">
    <property type="term" value="F:lyase activity"/>
    <property type="evidence" value="ECO:0007669"/>
    <property type="project" value="UniProtKB-KW"/>
</dbReference>
<comment type="caution">
    <text evidence="1">The sequence shown here is derived from an EMBL/GenBank/DDBJ whole genome shotgun (WGS) entry which is preliminary data.</text>
</comment>
<gene>
    <name evidence="1" type="ORF">BJ970_006710</name>
</gene>
<organism evidence="1 2">
    <name type="scientific">Saccharopolyspora phatthalungensis</name>
    <dbReference type="NCBI Taxonomy" id="664693"/>
    <lineage>
        <taxon>Bacteria</taxon>
        <taxon>Bacillati</taxon>
        <taxon>Actinomycetota</taxon>
        <taxon>Actinomycetes</taxon>
        <taxon>Pseudonocardiales</taxon>
        <taxon>Pseudonocardiaceae</taxon>
        <taxon>Saccharopolyspora</taxon>
    </lineage>
</organism>
<reference evidence="1 2" key="1">
    <citation type="submission" date="2020-08" db="EMBL/GenBank/DDBJ databases">
        <title>Sequencing the genomes of 1000 actinobacteria strains.</title>
        <authorList>
            <person name="Klenk H.-P."/>
        </authorList>
    </citation>
    <scope>NUCLEOTIDE SEQUENCE [LARGE SCALE GENOMIC DNA]</scope>
    <source>
        <strain evidence="1 2">DSM 45584</strain>
    </source>
</reference>
<protein>
    <submittedName>
        <fullName evidence="1">Streptogramin lyase</fullName>
    </submittedName>
</protein>
<dbReference type="Proteomes" id="UP000584374">
    <property type="component" value="Unassembled WGS sequence"/>
</dbReference>
<keyword evidence="1" id="KW-0456">Lyase</keyword>
<keyword evidence="2" id="KW-1185">Reference proteome</keyword>
<evidence type="ECO:0000313" key="1">
    <source>
        <dbReference type="EMBL" id="MBB5159111.1"/>
    </source>
</evidence>